<evidence type="ECO:0000256" key="5">
    <source>
        <dbReference type="ARBA" id="ARBA00022741"/>
    </source>
</evidence>
<comment type="similarity">
    <text evidence="2">Belongs to the cation transport ATPase (P-type) (TC 3.A.3) family. Type IIA subfamily.</text>
</comment>
<dbReference type="OrthoDB" id="9814270at2"/>
<feature type="transmembrane region" description="Helical" evidence="12">
    <location>
        <begin position="873"/>
        <end position="895"/>
    </location>
</feature>
<evidence type="ECO:0000256" key="6">
    <source>
        <dbReference type="ARBA" id="ARBA00022840"/>
    </source>
</evidence>
<evidence type="ECO:0000256" key="11">
    <source>
        <dbReference type="ARBA" id="ARBA00049360"/>
    </source>
</evidence>
<dbReference type="InterPro" id="IPR004014">
    <property type="entry name" value="ATPase_P-typ_cation-transptr_N"/>
</dbReference>
<dbReference type="PROSITE" id="PS00154">
    <property type="entry name" value="ATPASE_E1_E2"/>
    <property type="match status" value="1"/>
</dbReference>
<evidence type="ECO:0000256" key="8">
    <source>
        <dbReference type="ARBA" id="ARBA00022967"/>
    </source>
</evidence>
<protein>
    <submittedName>
        <fullName evidence="14">HAD family hydrolase</fullName>
    </submittedName>
</protein>
<dbReference type="InterPro" id="IPR023214">
    <property type="entry name" value="HAD_sf"/>
</dbReference>
<dbReference type="Pfam" id="PF00122">
    <property type="entry name" value="E1-E2_ATPase"/>
    <property type="match status" value="1"/>
</dbReference>
<dbReference type="SFLD" id="SFLDS00003">
    <property type="entry name" value="Haloacid_Dehalogenase"/>
    <property type="match status" value="1"/>
</dbReference>
<evidence type="ECO:0000313" key="14">
    <source>
        <dbReference type="EMBL" id="RJN31161.1"/>
    </source>
</evidence>
<evidence type="ECO:0000256" key="10">
    <source>
        <dbReference type="ARBA" id="ARBA00023136"/>
    </source>
</evidence>
<dbReference type="SUPFAM" id="SSF81653">
    <property type="entry name" value="Calcium ATPase, transduction domain A"/>
    <property type="match status" value="1"/>
</dbReference>
<comment type="subcellular location">
    <subcellularLocation>
        <location evidence="1">Cell membrane</location>
        <topology evidence="1">Multi-pass membrane protein</topology>
    </subcellularLocation>
</comment>
<dbReference type="Gene3D" id="3.40.1110.10">
    <property type="entry name" value="Calcium-transporting ATPase, cytoplasmic domain N"/>
    <property type="match status" value="1"/>
</dbReference>
<dbReference type="RefSeq" id="WP_119903228.1">
    <property type="nucleotide sequence ID" value="NZ_QYZP01000003.1"/>
</dbReference>
<keyword evidence="10 12" id="KW-0472">Membrane</keyword>
<dbReference type="SUPFAM" id="SSF81660">
    <property type="entry name" value="Metal cation-transporting ATPase, ATP-binding domain N"/>
    <property type="match status" value="1"/>
</dbReference>
<dbReference type="NCBIfam" id="TIGR01494">
    <property type="entry name" value="ATPase_P-type"/>
    <property type="match status" value="2"/>
</dbReference>
<evidence type="ECO:0000256" key="7">
    <source>
        <dbReference type="ARBA" id="ARBA00022842"/>
    </source>
</evidence>
<feature type="transmembrane region" description="Helical" evidence="12">
    <location>
        <begin position="280"/>
        <end position="304"/>
    </location>
</feature>
<feature type="transmembrane region" description="Helical" evidence="12">
    <location>
        <begin position="249"/>
        <end position="268"/>
    </location>
</feature>
<feature type="transmembrane region" description="Helical" evidence="12">
    <location>
        <begin position="801"/>
        <end position="819"/>
    </location>
</feature>
<feature type="transmembrane region" description="Helical" evidence="12">
    <location>
        <begin position="61"/>
        <end position="80"/>
    </location>
</feature>
<evidence type="ECO:0000256" key="4">
    <source>
        <dbReference type="ARBA" id="ARBA00022692"/>
    </source>
</evidence>
<dbReference type="GO" id="GO:0016887">
    <property type="term" value="F:ATP hydrolysis activity"/>
    <property type="evidence" value="ECO:0007669"/>
    <property type="project" value="InterPro"/>
</dbReference>
<proteinExistence type="inferred from homology"/>
<feature type="domain" description="Cation-transporting P-type ATPase N-terminal" evidence="13">
    <location>
        <begin position="8"/>
        <end position="82"/>
    </location>
</feature>
<keyword evidence="3" id="KW-0597">Phosphoprotein</keyword>
<feature type="transmembrane region" description="Helical" evidence="12">
    <location>
        <begin position="770"/>
        <end position="789"/>
    </location>
</feature>
<keyword evidence="6" id="KW-0067">ATP-binding</keyword>
<evidence type="ECO:0000313" key="15">
    <source>
        <dbReference type="Proteomes" id="UP000266615"/>
    </source>
</evidence>
<gene>
    <name evidence="14" type="ORF">D3250_09890</name>
</gene>
<dbReference type="Pfam" id="PF00690">
    <property type="entry name" value="Cation_ATPase_N"/>
    <property type="match status" value="1"/>
</dbReference>
<dbReference type="GO" id="GO:0005524">
    <property type="term" value="F:ATP binding"/>
    <property type="evidence" value="ECO:0007669"/>
    <property type="project" value="UniProtKB-KW"/>
</dbReference>
<keyword evidence="7" id="KW-0460">Magnesium</keyword>
<evidence type="ECO:0000256" key="12">
    <source>
        <dbReference type="SAM" id="Phobius"/>
    </source>
</evidence>
<dbReference type="PANTHER" id="PTHR42861">
    <property type="entry name" value="CALCIUM-TRANSPORTING ATPASE"/>
    <property type="match status" value="1"/>
</dbReference>
<dbReference type="Gene3D" id="1.20.1110.10">
    <property type="entry name" value="Calcium-transporting ATPase, transmembrane domain"/>
    <property type="match status" value="1"/>
</dbReference>
<keyword evidence="15" id="KW-1185">Reference proteome</keyword>
<dbReference type="Gene3D" id="2.70.150.10">
    <property type="entry name" value="Calcium-transporting ATPase, cytoplasmic transduction domain A"/>
    <property type="match status" value="1"/>
</dbReference>
<dbReference type="PRINTS" id="PR00120">
    <property type="entry name" value="HATPASE"/>
</dbReference>
<dbReference type="FunFam" id="2.70.150.10:FF:000160">
    <property type="entry name" value="Sarcoplasmic/endoplasmic reticulum calcium ATPase 1"/>
    <property type="match status" value="1"/>
</dbReference>
<dbReference type="Pfam" id="PF13246">
    <property type="entry name" value="Cation_ATPase"/>
    <property type="match status" value="1"/>
</dbReference>
<keyword evidence="4 12" id="KW-0812">Transmembrane</keyword>
<accession>A0A3A4F0E2</accession>
<dbReference type="Pfam" id="PF00689">
    <property type="entry name" value="Cation_ATPase_C"/>
    <property type="match status" value="1"/>
</dbReference>
<evidence type="ECO:0000259" key="13">
    <source>
        <dbReference type="SMART" id="SM00831"/>
    </source>
</evidence>
<feature type="transmembrane region" description="Helical" evidence="12">
    <location>
        <begin position="839"/>
        <end position="857"/>
    </location>
</feature>
<dbReference type="InterPro" id="IPR023299">
    <property type="entry name" value="ATPase_P-typ_cyto_dom_N"/>
</dbReference>
<dbReference type="InterPro" id="IPR023298">
    <property type="entry name" value="ATPase_P-typ_TM_dom_sf"/>
</dbReference>
<dbReference type="SMART" id="SM00831">
    <property type="entry name" value="Cation_ATPase_N"/>
    <property type="match status" value="1"/>
</dbReference>
<evidence type="ECO:0000256" key="3">
    <source>
        <dbReference type="ARBA" id="ARBA00022553"/>
    </source>
</evidence>
<dbReference type="GO" id="GO:0005886">
    <property type="term" value="C:plasma membrane"/>
    <property type="evidence" value="ECO:0007669"/>
    <property type="project" value="UniProtKB-SubCell"/>
</dbReference>
<feature type="transmembrane region" description="Helical" evidence="12">
    <location>
        <begin position="698"/>
        <end position="722"/>
    </location>
</feature>
<dbReference type="InterPro" id="IPR018303">
    <property type="entry name" value="ATPase_P-typ_P_site"/>
</dbReference>
<dbReference type="InterPro" id="IPR036412">
    <property type="entry name" value="HAD-like_sf"/>
</dbReference>
<dbReference type="PRINTS" id="PR00119">
    <property type="entry name" value="CATATPASE"/>
</dbReference>
<evidence type="ECO:0000256" key="9">
    <source>
        <dbReference type="ARBA" id="ARBA00022989"/>
    </source>
</evidence>
<comment type="catalytic activity">
    <reaction evidence="11">
        <text>ATP + H2O = ADP + phosphate + H(+)</text>
        <dbReference type="Rhea" id="RHEA:13065"/>
        <dbReference type="ChEBI" id="CHEBI:15377"/>
        <dbReference type="ChEBI" id="CHEBI:15378"/>
        <dbReference type="ChEBI" id="CHEBI:30616"/>
        <dbReference type="ChEBI" id="CHEBI:43474"/>
        <dbReference type="ChEBI" id="CHEBI:456216"/>
    </reaction>
</comment>
<dbReference type="FunFam" id="3.40.50.1000:FF:000028">
    <property type="entry name" value="Calcium-transporting P-type ATPase, putative"/>
    <property type="match status" value="1"/>
</dbReference>
<dbReference type="SFLD" id="SFLDF00027">
    <property type="entry name" value="p-type_atpase"/>
    <property type="match status" value="1"/>
</dbReference>
<feature type="transmembrane region" description="Helical" evidence="12">
    <location>
        <begin position="728"/>
        <end position="749"/>
    </location>
</feature>
<dbReference type="AlphaFoldDB" id="A0A3A4F0E2"/>
<comment type="caution">
    <text evidence="14">The sequence shown here is derived from an EMBL/GenBank/DDBJ whole genome shotgun (WGS) entry which is preliminary data.</text>
</comment>
<keyword evidence="14" id="KW-0378">Hydrolase</keyword>
<dbReference type="InterPro" id="IPR001757">
    <property type="entry name" value="P_typ_ATPase"/>
</dbReference>
<name>A0A3A4F0E2_9MICC</name>
<keyword evidence="5" id="KW-0547">Nucleotide-binding</keyword>
<dbReference type="Proteomes" id="UP000266615">
    <property type="component" value="Unassembled WGS sequence"/>
</dbReference>
<dbReference type="SFLD" id="SFLDG00002">
    <property type="entry name" value="C1.7:_P-type_atpase_like"/>
    <property type="match status" value="1"/>
</dbReference>
<keyword evidence="8" id="KW-1278">Translocase</keyword>
<dbReference type="Gene3D" id="3.40.50.1000">
    <property type="entry name" value="HAD superfamily/HAD-like"/>
    <property type="match status" value="1"/>
</dbReference>
<dbReference type="EMBL" id="QYZP01000003">
    <property type="protein sequence ID" value="RJN31161.1"/>
    <property type="molecule type" value="Genomic_DNA"/>
</dbReference>
<dbReference type="SUPFAM" id="SSF81665">
    <property type="entry name" value="Calcium ATPase, transmembrane domain M"/>
    <property type="match status" value="1"/>
</dbReference>
<dbReference type="InterPro" id="IPR008250">
    <property type="entry name" value="ATPase_P-typ_transduc_dom_A_sf"/>
</dbReference>
<organism evidence="14 15">
    <name type="scientific">Nesterenkonia natronophila</name>
    <dbReference type="NCBI Taxonomy" id="2174932"/>
    <lineage>
        <taxon>Bacteria</taxon>
        <taxon>Bacillati</taxon>
        <taxon>Actinomycetota</taxon>
        <taxon>Actinomycetes</taxon>
        <taxon>Micrococcales</taxon>
        <taxon>Micrococcaceae</taxon>
        <taxon>Nesterenkonia</taxon>
    </lineage>
</organism>
<dbReference type="SUPFAM" id="SSF56784">
    <property type="entry name" value="HAD-like"/>
    <property type="match status" value="1"/>
</dbReference>
<dbReference type="InterPro" id="IPR044492">
    <property type="entry name" value="P_typ_ATPase_HD_dom"/>
</dbReference>
<reference evidence="14 15" key="1">
    <citation type="submission" date="2018-09" db="EMBL/GenBank/DDBJ databases">
        <title>Nesterenkonia natronophila sp. nov., an alkaliphilic actinobacteriume isolated from a soda lake, and emended description of the genus Nesterenkonia.</title>
        <authorList>
            <person name="Menes R.J."/>
            <person name="Iriarte A."/>
        </authorList>
    </citation>
    <scope>NUCLEOTIDE SEQUENCE [LARGE SCALE GENOMIC DNA]</scope>
    <source>
        <strain evidence="14 15">M8</strain>
    </source>
</reference>
<sequence length="906" mass="96430">MQLEHRRDPYALPLRDVLREHLSDPDAGLGKAEVQQRRDHFGANELPAAEKSSVLTRFLRHLNDVLIYVLLGAAVLTAVLQHWVDTIVIILVVAVNATVGFLQEGRAERALEGIREMLSPSATALRDGTWQQIAATGLVPGDIVRLRAGDKVPADLRLLETQELAAEESALTGESVPASKGTGAVGADAPLGDRTCVAFSGTLITAGAGTGVVVGTGAQTEIGRINTMMSEVESLQTPLTRQIAVFGRWLTLGVIVMTVVLVLVGALVHGDDLGTLLQAAASFAVAAIPEGLPALITITLALGVQTMARRNAITRRLPAVQTLGSVTTICSDKTGTLTKNEMTVERVVLAGITGAGGHELSVTGTGYAPEGEVLDADGTPVGLEHVPLRKLVEALSTANDTQLMQKHGRWGINGEPTEGALQSLAGKLNFEPSFAQRVQTLPFSSENKLMATVAQRDQSVCVHAKGAPDRLLDLSTSQLSADGTRAPLDRAFWEERIERLSALGLRVLAAAERPGSRTDAATLTLQTLGGELTFLGVVGIVDPPREAAITAIEVCHAAGIEVKMITGDHAGTATAIARQMGLSHEAGAVSGPQLEAADDDEMRRLAATHNVFARTSPEHKLRLVRALQAEGEVVAMTGDGVNDAPALRRADIGVAMGVKGTEVTKESADIVLADDDFTTIEVAVEEGRRIYDNLRKAIIFLLPTNGAQSAVVLFAVALGWTLPLTPLQILWVNMISAVTLAFAFAFEPAEPGLMQRKPRDPTKGIVEARHIVYICLVSLLIAAATVGVFSWRFTVGDDLDTARTVATSVLVVCQAFYLFNVKALETSSLKVSALFNNRFAWLCVLSLTILQLLFIYAPPLQQLFDSGPLNAEHLLVISVAGAVVFCIIEVVKWALYRKSRFAAAKL</sequence>
<dbReference type="InterPro" id="IPR006068">
    <property type="entry name" value="ATPase_P-typ_cation-transptr_C"/>
</dbReference>
<dbReference type="InterPro" id="IPR059000">
    <property type="entry name" value="ATPase_P-type_domA"/>
</dbReference>
<keyword evidence="9 12" id="KW-1133">Transmembrane helix</keyword>
<evidence type="ECO:0000256" key="1">
    <source>
        <dbReference type="ARBA" id="ARBA00004651"/>
    </source>
</evidence>
<evidence type="ECO:0000256" key="2">
    <source>
        <dbReference type="ARBA" id="ARBA00005675"/>
    </source>
</evidence>